<feature type="non-terminal residue" evidence="1">
    <location>
        <position position="1"/>
    </location>
</feature>
<dbReference type="Proteomes" id="UP000030764">
    <property type="component" value="Unassembled WGS sequence"/>
</dbReference>
<evidence type="ECO:0000313" key="1">
    <source>
        <dbReference type="EMBL" id="KFD52621.1"/>
    </source>
</evidence>
<evidence type="ECO:0000313" key="2">
    <source>
        <dbReference type="Proteomes" id="UP000030764"/>
    </source>
</evidence>
<name>A0A085M5X5_9BILA</name>
<dbReference type="EMBL" id="KL363225">
    <property type="protein sequence ID" value="KFD52621.1"/>
    <property type="molecule type" value="Genomic_DNA"/>
</dbReference>
<dbReference type="AlphaFoldDB" id="A0A085M5X5"/>
<proteinExistence type="predicted"/>
<gene>
    <name evidence="1" type="ORF">M513_06468</name>
</gene>
<sequence length="80" mass="8781">VAPTCHTSVSFPFHGDADIRWYGVHQVPPRVLASSQLCYHPAGPANLHVQPSRGALAYVGRLCRSFRSGNDGATYDMWLL</sequence>
<reference evidence="1 2" key="1">
    <citation type="journal article" date="2014" name="Nat. Genet.">
        <title>Genome and transcriptome of the porcine whipworm Trichuris suis.</title>
        <authorList>
            <person name="Jex A.R."/>
            <person name="Nejsum P."/>
            <person name="Schwarz E.M."/>
            <person name="Hu L."/>
            <person name="Young N.D."/>
            <person name="Hall R.S."/>
            <person name="Korhonen P.K."/>
            <person name="Liao S."/>
            <person name="Thamsborg S."/>
            <person name="Xia J."/>
            <person name="Xu P."/>
            <person name="Wang S."/>
            <person name="Scheerlinck J.P."/>
            <person name="Hofmann A."/>
            <person name="Sternberg P.W."/>
            <person name="Wang J."/>
            <person name="Gasser R.B."/>
        </authorList>
    </citation>
    <scope>NUCLEOTIDE SEQUENCE [LARGE SCALE GENOMIC DNA]</scope>
    <source>
        <strain evidence="1">DCEP-RM93M</strain>
    </source>
</reference>
<feature type="non-terminal residue" evidence="1">
    <location>
        <position position="80"/>
    </location>
</feature>
<accession>A0A085M5X5</accession>
<protein>
    <submittedName>
        <fullName evidence="1">Uncharacterized protein</fullName>
    </submittedName>
</protein>
<keyword evidence="2" id="KW-1185">Reference proteome</keyword>
<organism evidence="1 2">
    <name type="scientific">Trichuris suis</name>
    <name type="common">pig whipworm</name>
    <dbReference type="NCBI Taxonomy" id="68888"/>
    <lineage>
        <taxon>Eukaryota</taxon>
        <taxon>Metazoa</taxon>
        <taxon>Ecdysozoa</taxon>
        <taxon>Nematoda</taxon>
        <taxon>Enoplea</taxon>
        <taxon>Dorylaimia</taxon>
        <taxon>Trichinellida</taxon>
        <taxon>Trichuridae</taxon>
        <taxon>Trichuris</taxon>
    </lineage>
</organism>